<dbReference type="EMBL" id="VCHE01000184">
    <property type="protein sequence ID" value="KAB2569574.1"/>
    <property type="molecule type" value="Genomic_DNA"/>
</dbReference>
<dbReference type="Proteomes" id="UP000325902">
    <property type="component" value="Unassembled WGS sequence"/>
</dbReference>
<dbReference type="SUPFAM" id="SSF54909">
    <property type="entry name" value="Dimeric alpha+beta barrel"/>
    <property type="match status" value="1"/>
</dbReference>
<dbReference type="Pfam" id="PF03992">
    <property type="entry name" value="ABM"/>
    <property type="match status" value="1"/>
</dbReference>
<reference evidence="3" key="1">
    <citation type="submission" date="2016-08" db="EMBL/GenBank/DDBJ databases">
        <authorList>
            <person name="Yan J."/>
        </authorList>
    </citation>
    <scope>NUCLEOTIDE SEQUENCE</scope>
    <source>
        <strain evidence="3">CSS-01s</strain>
    </source>
</reference>
<evidence type="ECO:0000313" key="4">
    <source>
        <dbReference type="Proteomes" id="UP000325902"/>
    </source>
</evidence>
<evidence type="ECO:0000313" key="2">
    <source>
        <dbReference type="EMBL" id="KAB2569574.1"/>
    </source>
</evidence>
<dbReference type="AlphaFoldDB" id="A0A5N5CW72"/>
<protein>
    <recommendedName>
        <fullName evidence="1">ABM domain-containing protein</fullName>
    </recommendedName>
</protein>
<dbReference type="Gene3D" id="3.30.70.100">
    <property type="match status" value="1"/>
</dbReference>
<dbReference type="OrthoDB" id="10011777at2759"/>
<name>A0A5N5CW72_9PEZI</name>
<reference evidence="2 4" key="3">
    <citation type="journal article" date="2019" name="Sci. Rep.">
        <title>A multi-omics analysis of the grapevine pathogen Lasiodiplodia theobromae reveals that temperature affects the expression of virulence- and pathogenicity-related genes.</title>
        <authorList>
            <person name="Felix C."/>
            <person name="Meneses R."/>
            <person name="Goncalves M.F.M."/>
            <person name="Tilleman L."/>
            <person name="Duarte A.S."/>
            <person name="Jorrin-Novo J.V."/>
            <person name="Van de Peer Y."/>
            <person name="Deforce D."/>
            <person name="Van Nieuwerburgh F."/>
            <person name="Esteves A.C."/>
            <person name="Alves A."/>
        </authorList>
    </citation>
    <scope>NUCLEOTIDE SEQUENCE [LARGE SCALE GENOMIC DNA]</scope>
    <source>
        <strain evidence="2 4">LA-SOL3</strain>
    </source>
</reference>
<accession>A0A5N5CW72</accession>
<feature type="domain" description="ABM" evidence="1">
    <location>
        <begin position="10"/>
        <end position="102"/>
    </location>
</feature>
<reference evidence="3" key="2">
    <citation type="journal article" date="2018" name="DNA Res.">
        <title>Comparative genome and transcriptome analyses reveal adaptations to opportunistic infections in woody plant degrading pathogens of Botryosphaeriaceae.</title>
        <authorList>
            <person name="Yan J.Y."/>
            <person name="Zhao W.S."/>
            <person name="Chen Z."/>
            <person name="Xing Q.K."/>
            <person name="Zhang W."/>
            <person name="Chethana K.W.T."/>
            <person name="Xue M.F."/>
            <person name="Xu J.P."/>
            <person name="Phillips A.J.L."/>
            <person name="Wang Y."/>
            <person name="Liu J.H."/>
            <person name="Liu M."/>
            <person name="Zhou Y."/>
            <person name="Jayawardena R.S."/>
            <person name="Manawasinghe I.S."/>
            <person name="Huang J.B."/>
            <person name="Qiao G.H."/>
            <person name="Fu C.Y."/>
            <person name="Guo F.F."/>
            <person name="Dissanayake A.J."/>
            <person name="Peng Y.L."/>
            <person name="Hyde K.D."/>
            <person name="Li X.H."/>
        </authorList>
    </citation>
    <scope>NUCLEOTIDE SEQUENCE</scope>
    <source>
        <strain evidence="3">CSS-01s</strain>
    </source>
</reference>
<comment type="caution">
    <text evidence="2">The sequence shown here is derived from an EMBL/GenBank/DDBJ whole genome shotgun (WGS) entry which is preliminary data.</text>
</comment>
<proteinExistence type="predicted"/>
<keyword evidence="4" id="KW-1185">Reference proteome</keyword>
<dbReference type="PROSITE" id="PS51725">
    <property type="entry name" value="ABM"/>
    <property type="match status" value="1"/>
</dbReference>
<dbReference type="PANTHER" id="PTHR40624:SF1">
    <property type="entry name" value="BIOSYNTHESIS MONOOXYGENASE, PUTATIVE (AFU_ORTHOLOGUE AFUA_1G12025)-RELATED"/>
    <property type="match status" value="1"/>
</dbReference>
<dbReference type="InterPro" id="IPR007138">
    <property type="entry name" value="ABM_dom"/>
</dbReference>
<sequence length="114" mass="13051">MATTAFPQECDIVATLSPKDGKLDRVVELLTELTSSVQKNEPGVFSFHLYKDFDAETGKEQLVLVEKYADKAAYDLHAELPEFQAMHKKFREEELMERPIVIKSVKPLVGFYRD</sequence>
<organism evidence="2 4">
    <name type="scientific">Lasiodiplodia theobromae</name>
    <dbReference type="NCBI Taxonomy" id="45133"/>
    <lineage>
        <taxon>Eukaryota</taxon>
        <taxon>Fungi</taxon>
        <taxon>Dikarya</taxon>
        <taxon>Ascomycota</taxon>
        <taxon>Pezizomycotina</taxon>
        <taxon>Dothideomycetes</taxon>
        <taxon>Dothideomycetes incertae sedis</taxon>
        <taxon>Botryosphaeriales</taxon>
        <taxon>Botryosphaeriaceae</taxon>
        <taxon>Lasiodiplodia</taxon>
    </lineage>
</organism>
<gene>
    <name evidence="3" type="ORF">BFW01_g435</name>
    <name evidence="2" type="ORF">DBV05_g11760</name>
</gene>
<evidence type="ECO:0000259" key="1">
    <source>
        <dbReference type="PROSITE" id="PS51725"/>
    </source>
</evidence>
<dbReference type="EMBL" id="MDYX01000037">
    <property type="protein sequence ID" value="KAF9630254.1"/>
    <property type="molecule type" value="Genomic_DNA"/>
</dbReference>
<dbReference type="Proteomes" id="UP000627934">
    <property type="component" value="Unassembled WGS sequence"/>
</dbReference>
<evidence type="ECO:0000313" key="3">
    <source>
        <dbReference type="EMBL" id="KAF9630254.1"/>
    </source>
</evidence>
<dbReference type="InterPro" id="IPR011008">
    <property type="entry name" value="Dimeric_a/b-barrel"/>
</dbReference>
<dbReference type="PANTHER" id="PTHR40624">
    <property type="entry name" value="BIOSYNTHESIS MONOOXYGENASE, PUTATIVE (AFU_ORTHOLOGUE AFUA_1G12025)-RELATED"/>
    <property type="match status" value="1"/>
</dbReference>